<dbReference type="InterPro" id="IPR054419">
    <property type="entry name" value="NSF_ATPase_lid"/>
</dbReference>
<dbReference type="SMART" id="SM00382">
    <property type="entry name" value="AAA"/>
    <property type="match status" value="2"/>
</dbReference>
<evidence type="ECO:0000256" key="4">
    <source>
        <dbReference type="ARBA" id="ARBA00022490"/>
    </source>
</evidence>
<dbReference type="GO" id="GO:0005795">
    <property type="term" value="C:Golgi stack"/>
    <property type="evidence" value="ECO:0007669"/>
    <property type="project" value="TreeGrafter"/>
</dbReference>
<gene>
    <name evidence="11" type="ORF">Bpfe_016876</name>
</gene>
<dbReference type="Pfam" id="PF17862">
    <property type="entry name" value="AAA_lid_3"/>
    <property type="match status" value="1"/>
</dbReference>
<evidence type="ECO:0000256" key="2">
    <source>
        <dbReference type="ARBA" id="ARBA00006914"/>
    </source>
</evidence>
<keyword evidence="12" id="KW-1185">Reference proteome</keyword>
<dbReference type="PANTHER" id="PTHR23078:SF3">
    <property type="entry name" value="VESICLE-FUSING ATPASE"/>
    <property type="match status" value="1"/>
</dbReference>
<dbReference type="SUPFAM" id="SSF52540">
    <property type="entry name" value="P-loop containing nucleoside triphosphate hydrolases"/>
    <property type="match status" value="2"/>
</dbReference>
<comment type="subcellular location">
    <subcellularLocation>
        <location evidence="1 9">Cytoplasm</location>
    </subcellularLocation>
</comment>
<evidence type="ECO:0000256" key="7">
    <source>
        <dbReference type="ARBA" id="ARBA00022840"/>
    </source>
</evidence>
<evidence type="ECO:0000313" key="12">
    <source>
        <dbReference type="Proteomes" id="UP001233172"/>
    </source>
</evidence>
<dbReference type="GO" id="GO:0016887">
    <property type="term" value="F:ATP hydrolysis activity"/>
    <property type="evidence" value="ECO:0007669"/>
    <property type="project" value="InterPro"/>
</dbReference>
<dbReference type="FunFam" id="3.40.50.300:FF:000166">
    <property type="entry name" value="vesicle-fusing ATPase isoform X1"/>
    <property type="match status" value="1"/>
</dbReference>
<dbReference type="FunFam" id="1.10.8.60:FF:000026">
    <property type="entry name" value="vesicle-fusing ATPase isoform X1"/>
    <property type="match status" value="1"/>
</dbReference>
<dbReference type="SUPFAM" id="SSF54585">
    <property type="entry name" value="Cdc48 domain 2-like"/>
    <property type="match status" value="1"/>
</dbReference>
<dbReference type="InterPro" id="IPR003959">
    <property type="entry name" value="ATPase_AAA_core"/>
</dbReference>
<name>A0AAD8BFX5_BIOPF</name>
<dbReference type="InterPro" id="IPR029067">
    <property type="entry name" value="CDC48_domain_2-like_sf"/>
</dbReference>
<keyword evidence="5" id="KW-0677">Repeat</keyword>
<keyword evidence="9" id="KW-0378">Hydrolase</keyword>
<evidence type="ECO:0000256" key="8">
    <source>
        <dbReference type="ARBA" id="ARBA00022927"/>
    </source>
</evidence>
<dbReference type="InterPro" id="IPR027417">
    <property type="entry name" value="P-loop_NTPase"/>
</dbReference>
<reference evidence="11" key="1">
    <citation type="journal article" date="2023" name="PLoS Negl. Trop. Dis.">
        <title>A genome sequence for Biomphalaria pfeifferi, the major vector snail for the human-infecting parasite Schistosoma mansoni.</title>
        <authorList>
            <person name="Bu L."/>
            <person name="Lu L."/>
            <person name="Laidemitt M.R."/>
            <person name="Zhang S.M."/>
            <person name="Mutuku M."/>
            <person name="Mkoji G."/>
            <person name="Steinauer M."/>
            <person name="Loker E.S."/>
        </authorList>
    </citation>
    <scope>NUCLEOTIDE SEQUENCE</scope>
    <source>
        <strain evidence="11">KasaAsao</strain>
    </source>
</reference>
<keyword evidence="9" id="KW-0931">ER-Golgi transport</keyword>
<dbReference type="PROSITE" id="PS00674">
    <property type="entry name" value="AAA"/>
    <property type="match status" value="1"/>
</dbReference>
<evidence type="ECO:0000256" key="1">
    <source>
        <dbReference type="ARBA" id="ARBA00004496"/>
    </source>
</evidence>
<comment type="function">
    <text evidence="9">Required for vesicle-mediated transport. Catalyzes the fusion of transport vesicles within the Golgi cisternae. Is also required for transport from the endoplasmic reticulum to the Golgi stack. Seems to function as a fusion protein required for the delivery of cargo proteins to all compartments of the Golgi stack independent of vesicle origin.</text>
</comment>
<protein>
    <recommendedName>
        <fullName evidence="9">Vesicle-fusing ATPase</fullName>
        <ecNumber evidence="9">3.6.4.6</ecNumber>
    </recommendedName>
</protein>
<dbReference type="Pfam" id="PF21964">
    <property type="entry name" value="NSF_ATPase_lid"/>
    <property type="match status" value="1"/>
</dbReference>
<keyword evidence="6 9" id="KW-0547">Nucleotide-binding</keyword>
<evidence type="ECO:0000256" key="5">
    <source>
        <dbReference type="ARBA" id="ARBA00022737"/>
    </source>
</evidence>
<dbReference type="Gene3D" id="1.10.8.60">
    <property type="match status" value="2"/>
</dbReference>
<dbReference type="AlphaFoldDB" id="A0AAD8BFX5"/>
<comment type="catalytic activity">
    <reaction evidence="9">
        <text>ATP + H2O = ADP + phosphate + H(+)</text>
        <dbReference type="Rhea" id="RHEA:13065"/>
        <dbReference type="ChEBI" id="CHEBI:15377"/>
        <dbReference type="ChEBI" id="CHEBI:15378"/>
        <dbReference type="ChEBI" id="CHEBI:30616"/>
        <dbReference type="ChEBI" id="CHEBI:43474"/>
        <dbReference type="ChEBI" id="CHEBI:456216"/>
        <dbReference type="EC" id="3.6.4.6"/>
    </reaction>
</comment>
<dbReference type="Proteomes" id="UP001233172">
    <property type="component" value="Unassembled WGS sequence"/>
</dbReference>
<comment type="similarity">
    <text evidence="2 9">Belongs to the AAA ATPase family.</text>
</comment>
<dbReference type="InterPro" id="IPR039812">
    <property type="entry name" value="Vesicle-fus_ATPase"/>
</dbReference>
<evidence type="ECO:0000256" key="9">
    <source>
        <dbReference type="RuleBase" id="RU367045"/>
    </source>
</evidence>
<keyword evidence="3 9" id="KW-0813">Transport</keyword>
<feature type="domain" description="AAA+ ATPase" evidence="10">
    <location>
        <begin position="551"/>
        <end position="687"/>
    </location>
</feature>
<dbReference type="FunFam" id="3.40.50.300:FF:000187">
    <property type="entry name" value="Vesicular-fusion ATPase SEC18"/>
    <property type="match status" value="1"/>
</dbReference>
<keyword evidence="4 9" id="KW-0963">Cytoplasm</keyword>
<keyword evidence="7 9" id="KW-0067">ATP-binding</keyword>
<dbReference type="PANTHER" id="PTHR23078">
    <property type="entry name" value="VESICULAR-FUSION PROTEIN NSF"/>
    <property type="match status" value="1"/>
</dbReference>
<evidence type="ECO:0000256" key="3">
    <source>
        <dbReference type="ARBA" id="ARBA00022448"/>
    </source>
</evidence>
<keyword evidence="9" id="KW-0479">Metal-binding</keyword>
<dbReference type="GO" id="GO:0046872">
    <property type="term" value="F:metal ion binding"/>
    <property type="evidence" value="ECO:0007669"/>
    <property type="project" value="UniProtKB-UniRule"/>
</dbReference>
<dbReference type="EC" id="3.6.4.6" evidence="9"/>
<feature type="domain" description="AAA+ ATPase" evidence="10">
    <location>
        <begin position="262"/>
        <end position="415"/>
    </location>
</feature>
<dbReference type="InterPro" id="IPR003960">
    <property type="entry name" value="ATPase_AAA_CS"/>
</dbReference>
<dbReference type="GO" id="GO:0006891">
    <property type="term" value="P:intra-Golgi vesicle-mediated transport"/>
    <property type="evidence" value="ECO:0007669"/>
    <property type="project" value="TreeGrafter"/>
</dbReference>
<dbReference type="InterPro" id="IPR009010">
    <property type="entry name" value="Asp_de-COase-like_dom_sf"/>
</dbReference>
<dbReference type="CDD" id="cd19504">
    <property type="entry name" value="RecA-like_NSF-SEC18_r1-like"/>
    <property type="match status" value="1"/>
</dbReference>
<dbReference type="Gene3D" id="3.10.330.10">
    <property type="match status" value="1"/>
</dbReference>
<dbReference type="GO" id="GO:0043001">
    <property type="term" value="P:Golgi to plasma membrane protein transport"/>
    <property type="evidence" value="ECO:0007669"/>
    <property type="project" value="TreeGrafter"/>
</dbReference>
<reference evidence="11" key="2">
    <citation type="submission" date="2023-04" db="EMBL/GenBank/DDBJ databases">
        <authorList>
            <person name="Bu L."/>
            <person name="Lu L."/>
            <person name="Laidemitt M.R."/>
            <person name="Zhang S.M."/>
            <person name="Mutuku M."/>
            <person name="Mkoji G."/>
            <person name="Steinauer M."/>
            <person name="Loker E.S."/>
        </authorList>
    </citation>
    <scope>NUCLEOTIDE SEQUENCE</scope>
    <source>
        <strain evidence="11">KasaAsao</strain>
        <tissue evidence="11">Whole Snail</tissue>
    </source>
</reference>
<organism evidence="11 12">
    <name type="scientific">Biomphalaria pfeifferi</name>
    <name type="common">Bloodfluke planorb</name>
    <name type="synonym">Freshwater snail</name>
    <dbReference type="NCBI Taxonomy" id="112525"/>
    <lineage>
        <taxon>Eukaryota</taxon>
        <taxon>Metazoa</taxon>
        <taxon>Spiralia</taxon>
        <taxon>Lophotrochozoa</taxon>
        <taxon>Mollusca</taxon>
        <taxon>Gastropoda</taxon>
        <taxon>Heterobranchia</taxon>
        <taxon>Euthyneura</taxon>
        <taxon>Panpulmonata</taxon>
        <taxon>Hygrophila</taxon>
        <taxon>Lymnaeoidea</taxon>
        <taxon>Planorbidae</taxon>
        <taxon>Biomphalaria</taxon>
    </lineage>
</organism>
<dbReference type="Gene3D" id="2.40.40.20">
    <property type="match status" value="1"/>
</dbReference>
<dbReference type="GO" id="GO:0005524">
    <property type="term" value="F:ATP binding"/>
    <property type="evidence" value="ECO:0007669"/>
    <property type="project" value="UniProtKB-UniRule"/>
</dbReference>
<evidence type="ECO:0000313" key="11">
    <source>
        <dbReference type="EMBL" id="KAK0053656.1"/>
    </source>
</evidence>
<dbReference type="GO" id="GO:0035494">
    <property type="term" value="P:SNARE complex disassembly"/>
    <property type="evidence" value="ECO:0007669"/>
    <property type="project" value="InterPro"/>
</dbReference>
<evidence type="ECO:0000256" key="6">
    <source>
        <dbReference type="ARBA" id="ARBA00022741"/>
    </source>
</evidence>
<keyword evidence="9" id="KW-0460">Magnesium</keyword>
<comment type="cofactor">
    <cofactor evidence="9">
        <name>Mg(2+)</name>
        <dbReference type="ChEBI" id="CHEBI:18420"/>
    </cofactor>
    <text evidence="9">Binds 1 Mg(2+) ion per subunit.</text>
</comment>
<dbReference type="Pfam" id="PF00004">
    <property type="entry name" value="AAA"/>
    <property type="match status" value="2"/>
</dbReference>
<dbReference type="InterPro" id="IPR041569">
    <property type="entry name" value="AAA_lid_3"/>
</dbReference>
<keyword evidence="8 9" id="KW-0653">Protein transport</keyword>
<sequence length="759" mass="84083">MSKLLFKAVKCPSEDLSITNAVIVNEIDFQNKSLVLDYHRPYVSVTTLDSNLPHLFTLLASPGVKQGQMGFNAQHRKWASIMLNADIRVEPRRLNPNTDSIAQITLETDFLNKKNQQQTTLDSDKMAAEFSMLFVNRAFTVEEPLVFKYDKKLYSATVKNIEVMDFSKLNPKSNMAGSPKAAHEGFLTANSVIVFEKLEGSLITFTGKSKGKTAHTSIINPDWDFTKLGIGGLDDEFSGIFRRAFASRVFPPEVIEQLGMKHVRGILLYGPPGTGKTLMARQIGKMLNAREPQIVNGPQILDKYVGESEANIRKLFAAAEEEEKRSGAASGLHIIIFDEIDAICKARGSVDVLRSMAGNSAVHDTVVNQLLTKLDGVEQLNNILVIGMTNRKDMIDEALTRPGRLEVQMEIGLPDEHGRVQILNIHTETMRNHKKLADDVDISELASLTKNFSGAEIEGLVRAAQSTAMNRLIKATSKVEVDTEAIERLKITRADFLHALQHDIKPAFGSSKEELDVFVNQGILSWGEPVSRVLSDGELVVSQIRNSDQISLMTLLLEGPPGAGKTALAAKISKDSDLPFLKLCTPENMIGYTEAAKCQVIKKIFDDAYKSPLSCIVIDDIERLLDYVAVGPRFSNLVLQAMLVLLKKNPPKGHKLLIIGTTSRKDVLQDFEMLPLFKTVCHVSAISSSEQLINVLQESEDFTDTEISIIMKNTIGKRLFIGIKTLLTVIDMAKQMEKGQRAEKFIQLLEDLGAIDYTT</sequence>
<dbReference type="SUPFAM" id="SSF50692">
    <property type="entry name" value="ADC-like"/>
    <property type="match status" value="1"/>
</dbReference>
<proteinExistence type="inferred from homology"/>
<evidence type="ECO:0000259" key="10">
    <source>
        <dbReference type="SMART" id="SM00382"/>
    </source>
</evidence>
<dbReference type="Gene3D" id="3.40.50.300">
    <property type="entry name" value="P-loop containing nucleotide triphosphate hydrolases"/>
    <property type="match status" value="2"/>
</dbReference>
<dbReference type="InterPro" id="IPR003593">
    <property type="entry name" value="AAA+_ATPase"/>
</dbReference>
<comment type="caution">
    <text evidence="11">The sequence shown here is derived from an EMBL/GenBank/DDBJ whole genome shotgun (WGS) entry which is preliminary data.</text>
</comment>
<dbReference type="EMBL" id="JASAOG010000084">
    <property type="protein sequence ID" value="KAK0053656.1"/>
    <property type="molecule type" value="Genomic_DNA"/>
</dbReference>
<accession>A0AAD8BFX5</accession>